<dbReference type="PANTHER" id="PTHR30313:SF2">
    <property type="entry name" value="DNA PRIMASE"/>
    <property type="match status" value="1"/>
</dbReference>
<dbReference type="InterPro" id="IPR034154">
    <property type="entry name" value="TOPRIM_DnaG/twinkle"/>
</dbReference>
<protein>
    <submittedName>
        <fullName evidence="1">DNA primase</fullName>
    </submittedName>
</protein>
<dbReference type="InterPro" id="IPR036977">
    <property type="entry name" value="DNA_primase_Znf_CHC2"/>
</dbReference>
<organism evidence="1 2">
    <name type="scientific">Segatella copri</name>
    <dbReference type="NCBI Taxonomy" id="165179"/>
    <lineage>
        <taxon>Bacteria</taxon>
        <taxon>Pseudomonadati</taxon>
        <taxon>Bacteroidota</taxon>
        <taxon>Bacteroidia</taxon>
        <taxon>Bacteroidales</taxon>
        <taxon>Prevotellaceae</taxon>
        <taxon>Segatella</taxon>
    </lineage>
</organism>
<comment type="caution">
    <text evidence="1">The sequence shown here is derived from an EMBL/GenBank/DDBJ whole genome shotgun (WGS) entry which is preliminary data.</text>
</comment>
<dbReference type="Proteomes" id="UP000284548">
    <property type="component" value="Unassembled WGS sequence"/>
</dbReference>
<dbReference type="GO" id="GO:0005737">
    <property type="term" value="C:cytoplasm"/>
    <property type="evidence" value="ECO:0007669"/>
    <property type="project" value="TreeGrafter"/>
</dbReference>
<dbReference type="Pfam" id="PF13155">
    <property type="entry name" value="Toprim_2"/>
    <property type="match status" value="1"/>
</dbReference>
<dbReference type="GO" id="GO:0006269">
    <property type="term" value="P:DNA replication, synthesis of primer"/>
    <property type="evidence" value="ECO:0007669"/>
    <property type="project" value="TreeGrafter"/>
</dbReference>
<dbReference type="InterPro" id="IPR050219">
    <property type="entry name" value="DnaG_primase"/>
</dbReference>
<evidence type="ECO:0000313" key="2">
    <source>
        <dbReference type="Proteomes" id="UP000284548"/>
    </source>
</evidence>
<dbReference type="GO" id="GO:0008270">
    <property type="term" value="F:zinc ion binding"/>
    <property type="evidence" value="ECO:0007669"/>
    <property type="project" value="InterPro"/>
</dbReference>
<dbReference type="GO" id="GO:0003677">
    <property type="term" value="F:DNA binding"/>
    <property type="evidence" value="ECO:0007669"/>
    <property type="project" value="InterPro"/>
</dbReference>
<accession>A0A414XVT1</accession>
<dbReference type="CDD" id="cd01029">
    <property type="entry name" value="TOPRIM_primases"/>
    <property type="match status" value="1"/>
</dbReference>
<sequence length="295" mass="33577">MDINEIKQVPIVDFLYILGIEPVKHKASGLWYHAPYRNDRNPSLRVSTDKNVWYDYGVARGGDIFNLTGEFINSNEFVAQAKFISETLGGSFPTSFPHYQRIAEKAVKAKGNPFSDIVEKPLSHPALRQYLRERGISADVASRFCCQVEYRYNGKQFFAVGFKNNSGGYEIRNRFFKGCVSPKDVTLIGRNSNVCHLYEGFMDFLSAVILGIGRGEDHIILNSVANMQKVHHLLDGYAQVYCHLDNDEAGENACAELQKRYGDKVIDYSHLYTGYKDLNEYLMSHKTRNSKTSRQ</sequence>
<dbReference type="SUPFAM" id="SSF57783">
    <property type="entry name" value="Zinc beta-ribbon"/>
    <property type="match status" value="1"/>
</dbReference>
<dbReference type="RefSeq" id="WP_118255579.1">
    <property type="nucleotide sequence ID" value="NZ_QRKB01000044.1"/>
</dbReference>
<name>A0A414XVT1_9BACT</name>
<dbReference type="AlphaFoldDB" id="A0A414XVT1"/>
<dbReference type="Gene3D" id="3.40.1360.10">
    <property type="match status" value="1"/>
</dbReference>
<gene>
    <name evidence="1" type="ORF">DW192_13420</name>
</gene>
<evidence type="ECO:0000313" key="1">
    <source>
        <dbReference type="EMBL" id="RHH77993.1"/>
    </source>
</evidence>
<proteinExistence type="predicted"/>
<dbReference type="SUPFAM" id="SSF56731">
    <property type="entry name" value="DNA primase core"/>
    <property type="match status" value="1"/>
</dbReference>
<dbReference type="PANTHER" id="PTHR30313">
    <property type="entry name" value="DNA PRIMASE"/>
    <property type="match status" value="1"/>
</dbReference>
<reference evidence="1 2" key="1">
    <citation type="submission" date="2018-08" db="EMBL/GenBank/DDBJ databases">
        <title>A genome reference for cultivated species of the human gut microbiota.</title>
        <authorList>
            <person name="Zou Y."/>
            <person name="Xue W."/>
            <person name="Luo G."/>
        </authorList>
    </citation>
    <scope>NUCLEOTIDE SEQUENCE [LARGE SCALE GENOMIC DNA]</scope>
    <source>
        <strain evidence="1 2">AM16-54</strain>
    </source>
</reference>
<dbReference type="Gene3D" id="3.90.580.10">
    <property type="entry name" value="Zinc finger, CHC2-type domain"/>
    <property type="match status" value="1"/>
</dbReference>
<dbReference type="EMBL" id="QRKB01000044">
    <property type="protein sequence ID" value="RHH77993.1"/>
    <property type="molecule type" value="Genomic_DNA"/>
</dbReference>